<evidence type="ECO:0000313" key="3">
    <source>
        <dbReference type="Proteomes" id="UP000050836"/>
    </source>
</evidence>
<gene>
    <name evidence="2" type="ORF">ARC78_10955</name>
</gene>
<feature type="chain" id="PRO_5006390840" description="DUF3011 domain-containing protein" evidence="1">
    <location>
        <begin position="19"/>
        <end position="229"/>
    </location>
</feature>
<sequence>MRSIYAVLLCAMPMLVAAETPDPVLAADTVVRCESKGAERMHCPANLARGIQLVRQLSEHSCIREQDWGTDAAGVWVANGCRAEFAAEEPTAAQRVGRRVVRCESRGRTEVCPVLLRGAPVRLLRQQSVLPCKEGRTWGYGRNQVWVSRGCQGQFEVGAADGSGFVDVPRRVTCESKSNLRRECGVTVERKVTLVKQLSSRACIEGQNWGWDRTGVWVDDGCRAEFSVD</sequence>
<dbReference type="Proteomes" id="UP000050836">
    <property type="component" value="Unassembled WGS sequence"/>
</dbReference>
<name>A0A0R0AIP9_9GAMM</name>
<proteinExistence type="predicted"/>
<evidence type="ECO:0008006" key="4">
    <source>
        <dbReference type="Google" id="ProtNLM"/>
    </source>
</evidence>
<dbReference type="EMBL" id="LLXS01000025">
    <property type="protein sequence ID" value="KRG41582.1"/>
    <property type="molecule type" value="Genomic_DNA"/>
</dbReference>
<dbReference type="InterPro" id="IPR021381">
    <property type="entry name" value="DUF3011"/>
</dbReference>
<dbReference type="OrthoDB" id="6052310at2"/>
<dbReference type="RefSeq" id="WP_054657036.1">
    <property type="nucleotide sequence ID" value="NZ_BAZI01000008.1"/>
</dbReference>
<dbReference type="Pfam" id="PF11218">
    <property type="entry name" value="DUF3011"/>
    <property type="match status" value="1"/>
</dbReference>
<dbReference type="AlphaFoldDB" id="A0A0R0AIP9"/>
<evidence type="ECO:0000256" key="1">
    <source>
        <dbReference type="SAM" id="SignalP"/>
    </source>
</evidence>
<organism evidence="2 3">
    <name type="scientific">Stenotrophomonas pictorum JCM 9942</name>
    <dbReference type="NCBI Taxonomy" id="1236960"/>
    <lineage>
        <taxon>Bacteria</taxon>
        <taxon>Pseudomonadati</taxon>
        <taxon>Pseudomonadota</taxon>
        <taxon>Gammaproteobacteria</taxon>
        <taxon>Lysobacterales</taxon>
        <taxon>Lysobacteraceae</taxon>
        <taxon>Stenotrophomonas</taxon>
    </lineage>
</organism>
<comment type="caution">
    <text evidence="2">The sequence shown here is derived from an EMBL/GenBank/DDBJ whole genome shotgun (WGS) entry which is preliminary data.</text>
</comment>
<reference evidence="2 3" key="1">
    <citation type="submission" date="2015-10" db="EMBL/GenBank/DDBJ databases">
        <title>Genome sequencing and analysis of members of genus Stenotrophomonas.</title>
        <authorList>
            <person name="Patil P.P."/>
            <person name="Midha S."/>
            <person name="Patil P.B."/>
        </authorList>
    </citation>
    <scope>NUCLEOTIDE SEQUENCE [LARGE SCALE GENOMIC DNA]</scope>
    <source>
        <strain evidence="2 3">JCM 9942</strain>
    </source>
</reference>
<keyword evidence="3" id="KW-1185">Reference proteome</keyword>
<accession>A0A0R0AIP9</accession>
<feature type="signal peptide" evidence="1">
    <location>
        <begin position="1"/>
        <end position="18"/>
    </location>
</feature>
<evidence type="ECO:0000313" key="2">
    <source>
        <dbReference type="EMBL" id="KRG41582.1"/>
    </source>
</evidence>
<keyword evidence="1" id="KW-0732">Signal</keyword>
<protein>
    <recommendedName>
        <fullName evidence="4">DUF3011 domain-containing protein</fullName>
    </recommendedName>
</protein>